<evidence type="ECO:0000256" key="9">
    <source>
        <dbReference type="SAM" id="MobiDB-lite"/>
    </source>
</evidence>
<dbReference type="GO" id="GO:0005524">
    <property type="term" value="F:ATP binding"/>
    <property type="evidence" value="ECO:0007669"/>
    <property type="project" value="UniProtKB-KW"/>
</dbReference>
<proteinExistence type="predicted"/>
<keyword evidence="12" id="KW-1185">Reference proteome</keyword>
<dbReference type="FunFam" id="1.10.510.10:FF:000046">
    <property type="entry name" value="probable serine/threonine-protein kinase WNK9"/>
    <property type="match status" value="1"/>
</dbReference>
<dbReference type="AlphaFoldDB" id="A0A7N0TPP5"/>
<dbReference type="InterPro" id="IPR050588">
    <property type="entry name" value="WNK_Ser-Thr_kinase"/>
</dbReference>
<dbReference type="InterPro" id="IPR011009">
    <property type="entry name" value="Kinase-like_dom_sf"/>
</dbReference>
<evidence type="ECO:0000256" key="4">
    <source>
        <dbReference type="ARBA" id="ARBA00022741"/>
    </source>
</evidence>
<dbReference type="EC" id="2.7.11.1" evidence="1"/>
<feature type="region of interest" description="Disordered" evidence="9">
    <location>
        <begin position="449"/>
        <end position="479"/>
    </location>
</feature>
<dbReference type="FunFam" id="3.30.200.20:FF:000075">
    <property type="entry name" value="Probable serine/threonine-protein kinase WNK1"/>
    <property type="match status" value="1"/>
</dbReference>
<feature type="domain" description="Protein kinase" evidence="10">
    <location>
        <begin position="29"/>
        <end position="292"/>
    </location>
</feature>
<protein>
    <recommendedName>
        <fullName evidence="1">non-specific serine/threonine protein kinase</fullName>
        <ecNumber evidence="1">2.7.11.1</ecNumber>
    </recommendedName>
</protein>
<dbReference type="PROSITE" id="PS00108">
    <property type="entry name" value="PROTEIN_KINASE_ST"/>
    <property type="match status" value="1"/>
</dbReference>
<dbReference type="CDD" id="cd13983">
    <property type="entry name" value="STKc_WNK"/>
    <property type="match status" value="1"/>
</dbReference>
<dbReference type="Gramene" id="Kaladp0040s0517.1.v1.1">
    <property type="protein sequence ID" value="Kaladp0040s0517.1.v1.1"/>
    <property type="gene ID" value="Kaladp0040s0517.v1.1"/>
</dbReference>
<keyword evidence="3" id="KW-0808">Transferase</keyword>
<evidence type="ECO:0000313" key="11">
    <source>
        <dbReference type="EnsemblPlants" id="Kaladp0040s0517.1.v1.1"/>
    </source>
</evidence>
<evidence type="ECO:0000256" key="6">
    <source>
        <dbReference type="ARBA" id="ARBA00022840"/>
    </source>
</evidence>
<dbReference type="PROSITE" id="PS50011">
    <property type="entry name" value="PROTEIN_KINASE_DOM"/>
    <property type="match status" value="1"/>
</dbReference>
<evidence type="ECO:0000256" key="7">
    <source>
        <dbReference type="ARBA" id="ARBA00047899"/>
    </source>
</evidence>
<name>A0A7N0TPP5_KALFE</name>
<dbReference type="Proteomes" id="UP000594263">
    <property type="component" value="Unplaced"/>
</dbReference>
<evidence type="ECO:0000256" key="3">
    <source>
        <dbReference type="ARBA" id="ARBA00022679"/>
    </source>
</evidence>
<dbReference type="EnsemblPlants" id="Kaladp0040s0517.1.v1.1">
    <property type="protein sequence ID" value="Kaladp0040s0517.1.v1.1"/>
    <property type="gene ID" value="Kaladp0040s0517.v1.1"/>
</dbReference>
<reference evidence="11" key="1">
    <citation type="submission" date="2021-01" db="UniProtKB">
        <authorList>
            <consortium name="EnsemblPlants"/>
        </authorList>
    </citation>
    <scope>IDENTIFICATION</scope>
</reference>
<keyword evidence="4" id="KW-0547">Nucleotide-binding</keyword>
<dbReference type="PANTHER" id="PTHR13902">
    <property type="entry name" value="SERINE/THREONINE-PROTEIN KINASE WNK WITH NO LYSINE -RELATED"/>
    <property type="match status" value="1"/>
</dbReference>
<comment type="catalytic activity">
    <reaction evidence="7">
        <text>L-threonyl-[protein] + ATP = O-phospho-L-threonyl-[protein] + ADP + H(+)</text>
        <dbReference type="Rhea" id="RHEA:46608"/>
        <dbReference type="Rhea" id="RHEA-COMP:11060"/>
        <dbReference type="Rhea" id="RHEA-COMP:11605"/>
        <dbReference type="ChEBI" id="CHEBI:15378"/>
        <dbReference type="ChEBI" id="CHEBI:30013"/>
        <dbReference type="ChEBI" id="CHEBI:30616"/>
        <dbReference type="ChEBI" id="CHEBI:61977"/>
        <dbReference type="ChEBI" id="CHEBI:456216"/>
        <dbReference type="EC" id="2.7.11.1"/>
    </reaction>
</comment>
<dbReference type="SUPFAM" id="SSF56112">
    <property type="entry name" value="Protein kinase-like (PK-like)"/>
    <property type="match status" value="1"/>
</dbReference>
<dbReference type="OMA" id="KPTCESQ"/>
<dbReference type="GO" id="GO:0004674">
    <property type="term" value="F:protein serine/threonine kinase activity"/>
    <property type="evidence" value="ECO:0007669"/>
    <property type="project" value="UniProtKB-KW"/>
</dbReference>
<dbReference type="Gene3D" id="1.10.510.10">
    <property type="entry name" value="Transferase(Phosphotransferase) domain 1"/>
    <property type="match status" value="1"/>
</dbReference>
<organism evidence="11 12">
    <name type="scientific">Kalanchoe fedtschenkoi</name>
    <name type="common">Lavender scallops</name>
    <name type="synonym">South American air plant</name>
    <dbReference type="NCBI Taxonomy" id="63787"/>
    <lineage>
        <taxon>Eukaryota</taxon>
        <taxon>Viridiplantae</taxon>
        <taxon>Streptophyta</taxon>
        <taxon>Embryophyta</taxon>
        <taxon>Tracheophyta</taxon>
        <taxon>Spermatophyta</taxon>
        <taxon>Magnoliopsida</taxon>
        <taxon>eudicotyledons</taxon>
        <taxon>Gunneridae</taxon>
        <taxon>Pentapetalae</taxon>
        <taxon>Saxifragales</taxon>
        <taxon>Crassulaceae</taxon>
        <taxon>Kalanchoe</taxon>
    </lineage>
</organism>
<feature type="region of interest" description="Disordered" evidence="9">
    <location>
        <begin position="1"/>
        <end position="26"/>
    </location>
</feature>
<dbReference type="Gene3D" id="3.30.200.20">
    <property type="entry name" value="Phosphorylase Kinase, domain 1"/>
    <property type="match status" value="1"/>
</dbReference>
<dbReference type="InterPro" id="IPR008271">
    <property type="entry name" value="Ser/Thr_kinase_AS"/>
</dbReference>
<evidence type="ECO:0000256" key="2">
    <source>
        <dbReference type="ARBA" id="ARBA00022527"/>
    </source>
</evidence>
<keyword evidence="5" id="KW-0418">Kinase</keyword>
<evidence type="ECO:0000313" key="12">
    <source>
        <dbReference type="Proteomes" id="UP000594263"/>
    </source>
</evidence>
<evidence type="ECO:0000256" key="1">
    <source>
        <dbReference type="ARBA" id="ARBA00012513"/>
    </source>
</evidence>
<keyword evidence="2" id="KW-0723">Serine/threonine-protein kinase</keyword>
<dbReference type="InterPro" id="IPR000719">
    <property type="entry name" value="Prot_kinase_dom"/>
</dbReference>
<sequence>MSSFGPRSSDDGMGSGDPSDPDAVEVDPTKRYIRNGDCLFSLTYNDVHRYKGFDKVNGIEVAWSQIRIDEVLQSPDDLERLYSEVHLLRSLNNTNIIKFFNSWIDDRNKTVNIITELFTSGSLRQYRKKHKKVDMKAVKGWARQILKGLNYLHSHNPPIMHQDLKCDNIFINGNQGEVKIGDMGLATVMRQANAKSLIGTPEFMAPELYDEDYNELADIYSFGMCMLEMVTFEYPYSECRNSAQIYKKVSSGIKPEALSKVKDPEVRQFIEKCLLPALQRSSAKEHLRDPFLQVDLFERSHPMHLPDIVLPKVGPFGDRCLLSEGPSHSRCRTPSLDIDALEDSERPIINFSPGGCENRLEIRRTSRGSLFQLKDAGRLRNIHFLFYLDSDTAISVSSEMVEQLELADQRVAFIAELIDLLLVNLSSVALENGGGSVKIPTFVGEVATSEAAPTKSNSTNNDDHLTEGSEPAKSYSGSTLSTNLSLDGLDLSDIFNKDRDDHLCSISTYKSAKSYTMEPGESMSPSQHSDSMSPQCSCNSDTTTCEGKKVYFDFGTSSSFVIPCASGYVTPYAGEEVEEQLKVQLEKIDINYKEAWKELSRRRDEAVKKMKRVLSLKLPQESES</sequence>
<evidence type="ECO:0000259" key="10">
    <source>
        <dbReference type="PROSITE" id="PS50011"/>
    </source>
</evidence>
<evidence type="ECO:0000256" key="8">
    <source>
        <dbReference type="ARBA" id="ARBA00048679"/>
    </source>
</evidence>
<dbReference type="Pfam" id="PF00069">
    <property type="entry name" value="Pkinase"/>
    <property type="match status" value="1"/>
</dbReference>
<comment type="catalytic activity">
    <reaction evidence="8">
        <text>L-seryl-[protein] + ATP = O-phospho-L-seryl-[protein] + ADP + H(+)</text>
        <dbReference type="Rhea" id="RHEA:17989"/>
        <dbReference type="Rhea" id="RHEA-COMP:9863"/>
        <dbReference type="Rhea" id="RHEA-COMP:11604"/>
        <dbReference type="ChEBI" id="CHEBI:15378"/>
        <dbReference type="ChEBI" id="CHEBI:29999"/>
        <dbReference type="ChEBI" id="CHEBI:30616"/>
        <dbReference type="ChEBI" id="CHEBI:83421"/>
        <dbReference type="ChEBI" id="CHEBI:456216"/>
        <dbReference type="EC" id="2.7.11.1"/>
    </reaction>
</comment>
<accession>A0A7N0TPP5</accession>
<dbReference type="SMART" id="SM00220">
    <property type="entry name" value="S_TKc"/>
    <property type="match status" value="1"/>
</dbReference>
<keyword evidence="6" id="KW-0067">ATP-binding</keyword>
<evidence type="ECO:0000256" key="5">
    <source>
        <dbReference type="ARBA" id="ARBA00022777"/>
    </source>
</evidence>